<dbReference type="AlphaFoldDB" id="A0AAE0HHK3"/>
<reference evidence="1" key="2">
    <citation type="submission" date="2023-06" db="EMBL/GenBank/DDBJ databases">
        <authorList>
            <consortium name="Lawrence Berkeley National Laboratory"/>
            <person name="Haridas S."/>
            <person name="Hensen N."/>
            <person name="Bonometti L."/>
            <person name="Westerberg I."/>
            <person name="Brannstrom I.O."/>
            <person name="Guillou S."/>
            <person name="Cros-Aarteil S."/>
            <person name="Calhoun S."/>
            <person name="Kuo A."/>
            <person name="Mondo S."/>
            <person name="Pangilinan J."/>
            <person name="Riley R."/>
            <person name="Labutti K."/>
            <person name="Andreopoulos B."/>
            <person name="Lipzen A."/>
            <person name="Chen C."/>
            <person name="Yanf M."/>
            <person name="Daum C."/>
            <person name="Ng V."/>
            <person name="Clum A."/>
            <person name="Steindorff A."/>
            <person name="Ohm R."/>
            <person name="Martin F."/>
            <person name="Silar P."/>
            <person name="Natvig D."/>
            <person name="Lalanne C."/>
            <person name="Gautier V."/>
            <person name="Ament-Velasquez S.L."/>
            <person name="Kruys A."/>
            <person name="Hutchinson M.I."/>
            <person name="Powell A.J."/>
            <person name="Barry K."/>
            <person name="Miller A.N."/>
            <person name="Grigoriev I.V."/>
            <person name="Debuchy R."/>
            <person name="Gladieux P."/>
            <person name="Thoren M.H."/>
            <person name="Johannesson H."/>
        </authorList>
    </citation>
    <scope>NUCLEOTIDE SEQUENCE</scope>
    <source>
        <strain evidence="1">CBS 168.71</strain>
    </source>
</reference>
<gene>
    <name evidence="1" type="ORF">B0H64DRAFT_374461</name>
</gene>
<dbReference type="Proteomes" id="UP001278766">
    <property type="component" value="Unassembled WGS sequence"/>
</dbReference>
<evidence type="ECO:0000313" key="2">
    <source>
        <dbReference type="Proteomes" id="UP001278766"/>
    </source>
</evidence>
<keyword evidence="2" id="KW-1185">Reference proteome</keyword>
<name>A0AAE0HHK3_9PEZI</name>
<dbReference type="RefSeq" id="XP_062659881.1">
    <property type="nucleotide sequence ID" value="XM_062802337.1"/>
</dbReference>
<dbReference type="EMBL" id="JAUEPN010000004">
    <property type="protein sequence ID" value="KAK3296367.1"/>
    <property type="molecule type" value="Genomic_DNA"/>
</dbReference>
<proteinExistence type="predicted"/>
<evidence type="ECO:0000313" key="1">
    <source>
        <dbReference type="EMBL" id="KAK3296367.1"/>
    </source>
</evidence>
<reference evidence="1" key="1">
    <citation type="journal article" date="2023" name="Mol. Phylogenet. Evol.">
        <title>Genome-scale phylogeny and comparative genomics of the fungal order Sordariales.</title>
        <authorList>
            <person name="Hensen N."/>
            <person name="Bonometti L."/>
            <person name="Westerberg I."/>
            <person name="Brannstrom I.O."/>
            <person name="Guillou S."/>
            <person name="Cros-Aarteil S."/>
            <person name="Calhoun S."/>
            <person name="Haridas S."/>
            <person name="Kuo A."/>
            <person name="Mondo S."/>
            <person name="Pangilinan J."/>
            <person name="Riley R."/>
            <person name="LaButti K."/>
            <person name="Andreopoulos B."/>
            <person name="Lipzen A."/>
            <person name="Chen C."/>
            <person name="Yan M."/>
            <person name="Daum C."/>
            <person name="Ng V."/>
            <person name="Clum A."/>
            <person name="Steindorff A."/>
            <person name="Ohm R.A."/>
            <person name="Martin F."/>
            <person name="Silar P."/>
            <person name="Natvig D.O."/>
            <person name="Lalanne C."/>
            <person name="Gautier V."/>
            <person name="Ament-Velasquez S.L."/>
            <person name="Kruys A."/>
            <person name="Hutchinson M.I."/>
            <person name="Powell A.J."/>
            <person name="Barry K."/>
            <person name="Miller A.N."/>
            <person name="Grigoriev I.V."/>
            <person name="Debuchy R."/>
            <person name="Gladieux P."/>
            <person name="Hiltunen Thoren M."/>
            <person name="Johannesson H."/>
        </authorList>
    </citation>
    <scope>NUCLEOTIDE SEQUENCE</scope>
    <source>
        <strain evidence="1">CBS 168.71</strain>
    </source>
</reference>
<sequence>MDDIAFLAQHLNLENYEVAAFIIRCFNEYSSDFLVHNTDVLDPDFAQIRLRVRVTMKNRQDEHAASFVLDVLGYLHDRGYIPEGCTIEEAVSQIHQRLCMLQSLRLGNAVWIEDRRLEDDLHSALLREMEKAKSASRFLVY</sequence>
<organism evidence="1 2">
    <name type="scientific">Chaetomium fimeti</name>
    <dbReference type="NCBI Taxonomy" id="1854472"/>
    <lineage>
        <taxon>Eukaryota</taxon>
        <taxon>Fungi</taxon>
        <taxon>Dikarya</taxon>
        <taxon>Ascomycota</taxon>
        <taxon>Pezizomycotina</taxon>
        <taxon>Sordariomycetes</taxon>
        <taxon>Sordariomycetidae</taxon>
        <taxon>Sordariales</taxon>
        <taxon>Chaetomiaceae</taxon>
        <taxon>Chaetomium</taxon>
    </lineage>
</organism>
<accession>A0AAE0HHK3</accession>
<dbReference type="GeneID" id="87839285"/>
<comment type="caution">
    <text evidence="1">The sequence shown here is derived from an EMBL/GenBank/DDBJ whole genome shotgun (WGS) entry which is preliminary data.</text>
</comment>
<protein>
    <submittedName>
        <fullName evidence="1">Uncharacterized protein</fullName>
    </submittedName>
</protein>